<evidence type="ECO:0000256" key="1">
    <source>
        <dbReference type="ARBA" id="ARBA00022987"/>
    </source>
</evidence>
<keyword evidence="6" id="KW-1185">Reference proteome</keyword>
<proteinExistence type="inferred from homology"/>
<evidence type="ECO:0000256" key="3">
    <source>
        <dbReference type="ARBA" id="ARBA00035643"/>
    </source>
</evidence>
<dbReference type="PANTHER" id="PTHR36852">
    <property type="entry name" value="PROTEIN GVPL 2"/>
    <property type="match status" value="1"/>
</dbReference>
<dbReference type="Pfam" id="PF06386">
    <property type="entry name" value="GvpL_GvpF"/>
    <property type="match status" value="1"/>
</dbReference>
<dbReference type="EMBL" id="JAPZVP010000010">
    <property type="protein sequence ID" value="MDA1360715.1"/>
    <property type="molecule type" value="Genomic_DNA"/>
</dbReference>
<reference evidence="5" key="1">
    <citation type="submission" date="2022-12" db="EMBL/GenBank/DDBJ databases">
        <title>Gycomyces niveus sp.nov.,a novel actinomycete isolated from soil in Shouguan.</title>
        <authorList>
            <person name="Yang X."/>
        </authorList>
    </citation>
    <scope>NUCLEOTIDE SEQUENCE</scope>
    <source>
        <strain evidence="5">NEAU-A15</strain>
    </source>
</reference>
<dbReference type="GO" id="GO:0031412">
    <property type="term" value="P:gas vesicle organization"/>
    <property type="evidence" value="ECO:0007669"/>
    <property type="project" value="InterPro"/>
</dbReference>
<dbReference type="PANTHER" id="PTHR36852:SF1">
    <property type="entry name" value="PROTEIN GVPL 2"/>
    <property type="match status" value="1"/>
</dbReference>
<feature type="region of interest" description="Disordered" evidence="4">
    <location>
        <begin position="248"/>
        <end position="269"/>
    </location>
</feature>
<evidence type="ECO:0000256" key="4">
    <source>
        <dbReference type="SAM" id="MobiDB-lite"/>
    </source>
</evidence>
<gene>
    <name evidence="5" type="ORF">O1R50_13885</name>
</gene>
<comment type="similarity">
    <text evidence="3">Belongs to the gas vesicle GvpF/GvpL family.</text>
</comment>
<sequence>MPGSGVWLYAVSSRLVSEAGLAGTTGVDAERLRTVERDGLVAVVGSVDLDEFGEAPLRRKLDHLETLEAIARAHHAVVDAAARLAPVVPIRLATVYRGDDGIADLLAQRHDELTTALERISGRFEWGVKAYAAPASPAEPDAEATSDAGPGTAYLLRRRTQLETLDRARQTAVDSAEHVHARLSEIAVASRRHAPQDAQLTGTPEWMVLNGAYLVDVTRADEFAHAVDSLKAAQPTVRLELTGPWPPYSFTAGEPAEADDAAQEAEART</sequence>
<evidence type="ECO:0000313" key="6">
    <source>
        <dbReference type="Proteomes" id="UP001146067"/>
    </source>
</evidence>
<dbReference type="InterPro" id="IPR009430">
    <property type="entry name" value="GvpL/GvpF"/>
</dbReference>
<comment type="subcellular location">
    <subcellularLocation>
        <location evidence="2">Gas vesicle</location>
    </subcellularLocation>
</comment>
<accession>A0A9X3T468</accession>
<protein>
    <submittedName>
        <fullName evidence="5">GvpL/GvpF family gas vesicle protein</fullName>
    </submittedName>
</protein>
<name>A0A9X3T468_9ACTN</name>
<dbReference type="RefSeq" id="WP_270110670.1">
    <property type="nucleotide sequence ID" value="NZ_JAPZVP010000010.1"/>
</dbReference>
<keyword evidence="1" id="KW-0304">Gas vesicle</keyword>
<dbReference type="GO" id="GO:0031411">
    <property type="term" value="C:gas vesicle"/>
    <property type="evidence" value="ECO:0007669"/>
    <property type="project" value="UniProtKB-SubCell"/>
</dbReference>
<dbReference type="AlphaFoldDB" id="A0A9X3T468"/>
<evidence type="ECO:0000313" key="5">
    <source>
        <dbReference type="EMBL" id="MDA1360715.1"/>
    </source>
</evidence>
<comment type="caution">
    <text evidence="5">The sequence shown here is derived from an EMBL/GenBank/DDBJ whole genome shotgun (WGS) entry which is preliminary data.</text>
</comment>
<dbReference type="Proteomes" id="UP001146067">
    <property type="component" value="Unassembled WGS sequence"/>
</dbReference>
<organism evidence="5 6">
    <name type="scientific">Glycomyces luteolus</name>
    <dbReference type="NCBI Taxonomy" id="2670330"/>
    <lineage>
        <taxon>Bacteria</taxon>
        <taxon>Bacillati</taxon>
        <taxon>Actinomycetota</taxon>
        <taxon>Actinomycetes</taxon>
        <taxon>Glycomycetales</taxon>
        <taxon>Glycomycetaceae</taxon>
        <taxon>Glycomyces</taxon>
    </lineage>
</organism>
<evidence type="ECO:0000256" key="2">
    <source>
        <dbReference type="ARBA" id="ARBA00035108"/>
    </source>
</evidence>